<dbReference type="InParanoid" id="E8R1I1"/>
<dbReference type="STRING" id="575540.Isop_1816"/>
<protein>
    <submittedName>
        <fullName evidence="2">Uncharacterized protein</fullName>
    </submittedName>
</protein>
<dbReference type="KEGG" id="ipa:Isop_1816"/>
<dbReference type="EMBL" id="CP002353">
    <property type="protein sequence ID" value="ADV62398.1"/>
    <property type="molecule type" value="Genomic_DNA"/>
</dbReference>
<evidence type="ECO:0000313" key="2">
    <source>
        <dbReference type="EMBL" id="ADV62398.1"/>
    </source>
</evidence>
<reference key="1">
    <citation type="submission" date="2010-11" db="EMBL/GenBank/DDBJ databases">
        <title>The complete sequence of chromosome of Isophaera pallida ATCC 43644.</title>
        <authorList>
            <consortium name="US DOE Joint Genome Institute (JGI-PGF)"/>
            <person name="Lucas S."/>
            <person name="Copeland A."/>
            <person name="Lapidus A."/>
            <person name="Bruce D."/>
            <person name="Goodwin L."/>
            <person name="Pitluck S."/>
            <person name="Kyrpides N."/>
            <person name="Mavromatis K."/>
            <person name="Pagani I."/>
            <person name="Ivanova N."/>
            <person name="Saunders E."/>
            <person name="Brettin T."/>
            <person name="Detter J.C."/>
            <person name="Han C."/>
            <person name="Tapia R."/>
            <person name="Land M."/>
            <person name="Hauser L."/>
            <person name="Markowitz V."/>
            <person name="Cheng J.-F."/>
            <person name="Hugenholtz P."/>
            <person name="Woyke T."/>
            <person name="Wu D."/>
            <person name="Eisen J.A."/>
        </authorList>
    </citation>
    <scope>NUCLEOTIDE SEQUENCE</scope>
    <source>
        <strain>ATCC 43644</strain>
    </source>
</reference>
<keyword evidence="3" id="KW-1185">Reference proteome</keyword>
<accession>E8R1I1</accession>
<keyword evidence="1" id="KW-0812">Transmembrane</keyword>
<feature type="transmembrane region" description="Helical" evidence="1">
    <location>
        <begin position="180"/>
        <end position="197"/>
    </location>
</feature>
<keyword evidence="1" id="KW-0472">Membrane</keyword>
<proteinExistence type="predicted"/>
<keyword evidence="1" id="KW-1133">Transmembrane helix</keyword>
<evidence type="ECO:0000313" key="3">
    <source>
        <dbReference type="Proteomes" id="UP000008631"/>
    </source>
</evidence>
<dbReference type="Proteomes" id="UP000008631">
    <property type="component" value="Chromosome"/>
</dbReference>
<reference evidence="2 3" key="2">
    <citation type="journal article" date="2011" name="Stand. Genomic Sci.">
        <title>Complete genome sequence of Isosphaera pallida type strain (IS1B).</title>
        <authorList>
            <consortium name="US DOE Joint Genome Institute (JGI-PGF)"/>
            <person name="Goker M."/>
            <person name="Cleland D."/>
            <person name="Saunders E."/>
            <person name="Lapidus A."/>
            <person name="Nolan M."/>
            <person name="Lucas S."/>
            <person name="Hammon N."/>
            <person name="Deshpande S."/>
            <person name="Cheng J.F."/>
            <person name="Tapia R."/>
            <person name="Han C."/>
            <person name="Goodwin L."/>
            <person name="Pitluck S."/>
            <person name="Liolios K."/>
            <person name="Pagani I."/>
            <person name="Ivanova N."/>
            <person name="Mavromatis K."/>
            <person name="Pati A."/>
            <person name="Chen A."/>
            <person name="Palaniappan K."/>
            <person name="Land M."/>
            <person name="Hauser L."/>
            <person name="Chang Y.J."/>
            <person name="Jeffries C.D."/>
            <person name="Detter J.C."/>
            <person name="Beck B."/>
            <person name="Woyke T."/>
            <person name="Bristow J."/>
            <person name="Eisen J.A."/>
            <person name="Markowitz V."/>
            <person name="Hugenholtz P."/>
            <person name="Kyrpides N.C."/>
            <person name="Klenk H.P."/>
        </authorList>
    </citation>
    <scope>NUCLEOTIDE SEQUENCE [LARGE SCALE GENOMIC DNA]</scope>
    <source>
        <strain evidence="3">ATCC 43644 / DSM 9630 / IS1B</strain>
    </source>
</reference>
<name>E8R1I1_ISOPI</name>
<organism evidence="2 3">
    <name type="scientific">Isosphaera pallida (strain ATCC 43644 / DSM 9630 / IS1B)</name>
    <dbReference type="NCBI Taxonomy" id="575540"/>
    <lineage>
        <taxon>Bacteria</taxon>
        <taxon>Pseudomonadati</taxon>
        <taxon>Planctomycetota</taxon>
        <taxon>Planctomycetia</taxon>
        <taxon>Isosphaerales</taxon>
        <taxon>Isosphaeraceae</taxon>
        <taxon>Isosphaera</taxon>
    </lineage>
</organism>
<dbReference type="AlphaFoldDB" id="E8R1I1"/>
<evidence type="ECO:0000256" key="1">
    <source>
        <dbReference type="SAM" id="Phobius"/>
    </source>
</evidence>
<gene>
    <name evidence="2" type="ordered locus">Isop_1816</name>
</gene>
<sequence length="235" mass="26164">MSVCLHPLIGLLSWAVIGPQGWMETHAWSQHPSPPGGTEASVVPRPTDALPAWWFRNQGQEASCVLPQPNDDDGGFTVLGRPAVDRVEARRHAETAARDVLTRWLIAKGRPHLAAWDFPETMWRAILMDEVCQVIPNDPASLVYEEAPSLVQAGFRLDLSSGMLARLEQAHAEWRMQRRWIHTAGVAGFLVVGFLLHRLANRFDDLTRGYFSWPIRAVWLIGTLVCGAVIAYGLS</sequence>
<feature type="transmembrane region" description="Helical" evidence="1">
    <location>
        <begin position="217"/>
        <end position="234"/>
    </location>
</feature>
<dbReference type="RefSeq" id="WP_013564686.1">
    <property type="nucleotide sequence ID" value="NC_014962.1"/>
</dbReference>
<dbReference type="HOGENOM" id="CLU_1178950_0_0_0"/>